<keyword evidence="4" id="KW-0150">Chloroplast</keyword>
<comment type="similarity">
    <text evidence="1">Belongs to the bacterial ribosomal protein bL19 family.</text>
</comment>
<evidence type="ECO:0000313" key="4">
    <source>
        <dbReference type="EMBL" id="AYD72386.1"/>
    </source>
</evidence>
<dbReference type="SUPFAM" id="SSF50104">
    <property type="entry name" value="Translation proteins SH3-like domain"/>
    <property type="match status" value="1"/>
</dbReference>
<dbReference type="InterPro" id="IPR008991">
    <property type="entry name" value="Translation_prot_SH3-like_sf"/>
</dbReference>
<dbReference type="PANTHER" id="PTHR15680">
    <property type="entry name" value="RIBOSOMAL PROTEIN L19"/>
    <property type="match status" value="1"/>
</dbReference>
<organism evidence="4">
    <name type="scientific">Acetabularia peniculus</name>
    <name type="common">Green alga</name>
    <name type="synonym">Polyphysa peniculus</name>
    <dbReference type="NCBI Taxonomy" id="35862"/>
    <lineage>
        <taxon>Eukaryota</taxon>
        <taxon>Viridiplantae</taxon>
        <taxon>Chlorophyta</taxon>
        <taxon>core chlorophytes</taxon>
        <taxon>Ulvophyceae</taxon>
        <taxon>TCBD clade</taxon>
        <taxon>Dasycladales</taxon>
        <taxon>Polyphysaceae</taxon>
        <taxon>Acetabularia</taxon>
    </lineage>
</organism>
<dbReference type="PANTHER" id="PTHR15680:SF9">
    <property type="entry name" value="LARGE RIBOSOMAL SUBUNIT PROTEIN BL19M"/>
    <property type="match status" value="1"/>
</dbReference>
<gene>
    <name evidence="4" type="primary">rpl19</name>
</gene>
<dbReference type="Gene3D" id="2.30.30.790">
    <property type="match status" value="1"/>
</dbReference>
<protein>
    <submittedName>
        <fullName evidence="4">50S ribosomal protein L19</fullName>
    </submittedName>
</protein>
<proteinExistence type="inferred from homology"/>
<dbReference type="GO" id="GO:0006412">
    <property type="term" value="P:translation"/>
    <property type="evidence" value="ECO:0007669"/>
    <property type="project" value="InterPro"/>
</dbReference>
<sequence>MTKKFIELMKKFEHNQLKKQSKPLSEILDQPWKKLKKGNVARIKTFLQEIDSNTGQKKYNQLKVQTFEGIITKIHRAGLNSTIKITRLSKGVQIERIFLLYSPIIQSIEIL</sequence>
<keyword evidence="2 4" id="KW-0689">Ribosomal protein</keyword>
<reference evidence="4" key="2">
    <citation type="journal article" date="2019" name="Mol. Phylogenet. Evol.">
        <title>Reassessment of the classification of bryopsidales (chlorophyta) based on chloroplast phylogenomic analyses.</title>
        <authorList>
            <person name="Cremen M.C."/>
            <person name="Leliaert F."/>
            <person name="West J."/>
            <person name="Lam D.W."/>
            <person name="Shimada S."/>
            <person name="Lopez-Bautista J.M."/>
            <person name="Verbruggen H."/>
        </authorList>
    </citation>
    <scope>NUCLEOTIDE SEQUENCE</scope>
</reference>
<keyword evidence="3" id="KW-0687">Ribonucleoprotein</keyword>
<keyword evidence="4" id="KW-0934">Plastid</keyword>
<dbReference type="InterPro" id="IPR001857">
    <property type="entry name" value="Ribosomal_bL19"/>
</dbReference>
<dbReference type="AlphaFoldDB" id="A0A386JLS9"/>
<reference evidence="4" key="1">
    <citation type="submission" date="2018-06" db="EMBL/GenBank/DDBJ databases">
        <authorList>
            <person name="Zhirakovskaya E."/>
        </authorList>
    </citation>
    <scope>NUCLEOTIDE SEQUENCE</scope>
</reference>
<dbReference type="PRINTS" id="PR00061">
    <property type="entry name" value="RIBOSOMALL19"/>
</dbReference>
<evidence type="ECO:0000256" key="1">
    <source>
        <dbReference type="ARBA" id="ARBA00005781"/>
    </source>
</evidence>
<dbReference type="GO" id="GO:0003735">
    <property type="term" value="F:structural constituent of ribosome"/>
    <property type="evidence" value="ECO:0007669"/>
    <property type="project" value="InterPro"/>
</dbReference>
<geneLocation type="chloroplast" evidence="4"/>
<evidence type="ECO:0000256" key="3">
    <source>
        <dbReference type="ARBA" id="ARBA00023274"/>
    </source>
</evidence>
<evidence type="ECO:0000256" key="2">
    <source>
        <dbReference type="ARBA" id="ARBA00022980"/>
    </source>
</evidence>
<dbReference type="EMBL" id="MH545196">
    <property type="protein sequence ID" value="AYD72386.1"/>
    <property type="molecule type" value="Genomic_DNA"/>
</dbReference>
<dbReference type="GO" id="GO:1990904">
    <property type="term" value="C:ribonucleoprotein complex"/>
    <property type="evidence" value="ECO:0007669"/>
    <property type="project" value="UniProtKB-KW"/>
</dbReference>
<dbReference type="GO" id="GO:0005840">
    <property type="term" value="C:ribosome"/>
    <property type="evidence" value="ECO:0007669"/>
    <property type="project" value="UniProtKB-KW"/>
</dbReference>
<accession>A0A386JLS9</accession>
<dbReference type="InterPro" id="IPR038657">
    <property type="entry name" value="Ribosomal_bL19_sf"/>
</dbReference>
<name>A0A386JLS9_ACEPE</name>
<dbReference type="Pfam" id="PF01245">
    <property type="entry name" value="Ribosomal_L19"/>
    <property type="match status" value="1"/>
</dbReference>